<name>A0A8I2ING0_9GAMM</name>
<reference evidence="2" key="1">
    <citation type="submission" date="2021-03" db="EMBL/GenBank/DDBJ databases">
        <authorList>
            <person name="Stanton E."/>
        </authorList>
    </citation>
    <scope>NUCLEOTIDE SEQUENCE</scope>
    <source>
        <strain evidence="2">2020EL-00113</strain>
    </source>
</reference>
<keyword evidence="1" id="KW-0472">Membrane</keyword>
<evidence type="ECO:0000256" key="1">
    <source>
        <dbReference type="SAM" id="Phobius"/>
    </source>
</evidence>
<feature type="transmembrane region" description="Helical" evidence="1">
    <location>
        <begin position="263"/>
        <end position="284"/>
    </location>
</feature>
<dbReference type="EMBL" id="JAGKLY010000006">
    <property type="protein sequence ID" value="MBQ0269536.1"/>
    <property type="molecule type" value="Genomic_DNA"/>
</dbReference>
<keyword evidence="1" id="KW-0812">Transmembrane</keyword>
<dbReference type="Proteomes" id="UP000674270">
    <property type="component" value="Unassembled WGS sequence"/>
</dbReference>
<organism evidence="2 3">
    <name type="scientific">Providencia huaxiensis</name>
    <dbReference type="NCBI Taxonomy" id="2027290"/>
    <lineage>
        <taxon>Bacteria</taxon>
        <taxon>Pseudomonadati</taxon>
        <taxon>Pseudomonadota</taxon>
        <taxon>Gammaproteobacteria</taxon>
        <taxon>Enterobacterales</taxon>
        <taxon>Morganellaceae</taxon>
        <taxon>Providencia</taxon>
    </lineage>
</organism>
<feature type="transmembrane region" description="Helical" evidence="1">
    <location>
        <begin position="127"/>
        <end position="146"/>
    </location>
</feature>
<comment type="caution">
    <text evidence="2">The sequence shown here is derived from an EMBL/GenBank/DDBJ whole genome shotgun (WGS) entry which is preliminary data.</text>
</comment>
<dbReference type="AlphaFoldDB" id="A0A8I2ING0"/>
<feature type="transmembrane region" description="Helical" evidence="1">
    <location>
        <begin position="98"/>
        <end position="120"/>
    </location>
</feature>
<sequence length="288" mass="32937">MAIMNNICNLATPFFILATLSIIMSLVYAYSGGTELFTIENPDGRNAGFYLSSLSNSKFGDIIRPSFIYDEAGTYSFYLTVFALFRLVLNKKPSLTLIILYCSIVTFSLTHFIICILFTIRLTNIKQLIFTTIPIILIAISLLTTFSEKLNFFTDRISYNTVHENNRTAQLHNFNGALLRNENILLFGNLECLERNNSICTEDGDISSSPVTPIYRLGIIGFLIQISFLVLSLFNYKKPNCVFFAIVLNLILLQRPFYTSIYYSFSIFIFIYYFLLLNSNFFGIKKNI</sequence>
<proteinExistence type="predicted"/>
<protein>
    <submittedName>
        <fullName evidence="2">Uncharacterized protein</fullName>
    </submittedName>
</protein>
<dbReference type="RefSeq" id="WP_210848693.1">
    <property type="nucleotide sequence ID" value="NZ_JAGKLY010000006.1"/>
</dbReference>
<evidence type="ECO:0000313" key="2">
    <source>
        <dbReference type="EMBL" id="MBQ0269536.1"/>
    </source>
</evidence>
<feature type="transmembrane region" description="Helical" evidence="1">
    <location>
        <begin position="214"/>
        <end position="234"/>
    </location>
</feature>
<gene>
    <name evidence="2" type="ORF">J7T18_14620</name>
</gene>
<keyword evidence="1" id="KW-1133">Transmembrane helix</keyword>
<feature type="transmembrane region" description="Helical" evidence="1">
    <location>
        <begin position="7"/>
        <end position="30"/>
    </location>
</feature>
<accession>A0A8I2ING0</accession>
<evidence type="ECO:0000313" key="3">
    <source>
        <dbReference type="Proteomes" id="UP000674270"/>
    </source>
</evidence>
<feature type="transmembrane region" description="Helical" evidence="1">
    <location>
        <begin position="241"/>
        <end position="257"/>
    </location>
</feature>